<feature type="transmembrane region" description="Helical" evidence="8">
    <location>
        <begin position="428"/>
        <end position="447"/>
    </location>
</feature>
<dbReference type="PANTHER" id="PTHR34390">
    <property type="entry name" value="UPF0442 PROTEIN YJJB-RELATED"/>
    <property type="match status" value="1"/>
</dbReference>
<dbReference type="InterPro" id="IPR050539">
    <property type="entry name" value="ThrE_Dicarb/AminoAcid_Exp"/>
</dbReference>
<feature type="transmembrane region" description="Helical" evidence="8">
    <location>
        <begin position="318"/>
        <end position="336"/>
    </location>
</feature>
<feature type="domain" description="Threonine/Serine exporter ThrE" evidence="10">
    <location>
        <begin position="324"/>
        <end position="449"/>
    </location>
</feature>
<feature type="transmembrane region" description="Helical" evidence="8">
    <location>
        <begin position="210"/>
        <end position="236"/>
    </location>
</feature>
<comment type="caution">
    <text evidence="11">The sequence shown here is derived from an EMBL/GenBank/DDBJ whole genome shotgun (WGS) entry which is preliminary data.</text>
</comment>
<organism evidence="11 12">
    <name type="scientific">Pseudonocardia lutea</name>
    <dbReference type="NCBI Taxonomy" id="2172015"/>
    <lineage>
        <taxon>Bacteria</taxon>
        <taxon>Bacillati</taxon>
        <taxon>Actinomycetota</taxon>
        <taxon>Actinomycetes</taxon>
        <taxon>Pseudonocardiales</taxon>
        <taxon>Pseudonocardiaceae</taxon>
        <taxon>Pseudonocardia</taxon>
    </lineage>
</organism>
<feature type="transmembrane region" description="Helical" evidence="8">
    <location>
        <begin position="170"/>
        <end position="198"/>
    </location>
</feature>
<evidence type="ECO:0000256" key="6">
    <source>
        <dbReference type="ARBA" id="ARBA00034125"/>
    </source>
</evidence>
<evidence type="ECO:0000259" key="10">
    <source>
        <dbReference type="Pfam" id="PF12821"/>
    </source>
</evidence>
<proteinExistence type="inferred from homology"/>
<feature type="domain" description="Threonine/serine exporter-like N-terminal" evidence="9">
    <location>
        <begin position="54"/>
        <end position="298"/>
    </location>
</feature>
<evidence type="ECO:0000256" key="2">
    <source>
        <dbReference type="ARBA" id="ARBA00022475"/>
    </source>
</evidence>
<feature type="transmembrane region" description="Helical" evidence="8">
    <location>
        <begin position="281"/>
        <end position="306"/>
    </location>
</feature>
<evidence type="ECO:0000259" key="9">
    <source>
        <dbReference type="Pfam" id="PF06738"/>
    </source>
</evidence>
<dbReference type="Pfam" id="PF06738">
    <property type="entry name" value="ThrE"/>
    <property type="match status" value="1"/>
</dbReference>
<evidence type="ECO:0000256" key="8">
    <source>
        <dbReference type="SAM" id="Phobius"/>
    </source>
</evidence>
<name>A0ABW1IB60_9PSEU</name>
<feature type="transmembrane region" description="Helical" evidence="8">
    <location>
        <begin position="242"/>
        <end position="260"/>
    </location>
</feature>
<dbReference type="InterPro" id="IPR010619">
    <property type="entry name" value="ThrE-like_N"/>
</dbReference>
<evidence type="ECO:0000313" key="11">
    <source>
        <dbReference type="EMBL" id="MFC5949474.1"/>
    </source>
</evidence>
<sequence length="490" mass="49990">MVDELNPAERLANRLRATLKRDARRLLAAGPPTLPMLMVGPQVPDDARVQEVLDFCMRVGEVQLSSGEAVGVVTDLMLRLAEICGLPAVDVDITFTSITICCHRGNAAAPVTSMRLVKYKTLDLTRLAAVDAVVDRVVEGRLDVRAAARELDDAVNARHPYPRWAATAGWGVLAGSIAILLGGGAVTAITAFLVTGAIDRIGRILNRWGLPAFFQQVTGGLLATTVTIGLFAAGLFPPGTRPSLVVASSITVLLSGLSVVGTVQDAISGYYVTAAGRVAEIALLSAGLLTGVVLGLRIGFAVGVALDVAGTVSASVGRFTLALVVGAVAAAGYALAGYAPLRALLYAAGTGALSWGVYSALNQYSGIGPVAATGISAVVIGICAGLLRRTRQVSSLVVTLAGVTPLLPGLTAYRGFYQLAVEGLAEGLVTVTLALAIGLALAAGVTFGEFLARPRPRPGGTGEPEQAGALGTAALADVDDSEPANLPGGQ</sequence>
<dbReference type="EMBL" id="JBHSQK010000032">
    <property type="protein sequence ID" value="MFC5949474.1"/>
    <property type="molecule type" value="Genomic_DNA"/>
</dbReference>
<keyword evidence="3 8" id="KW-0812">Transmembrane</keyword>
<keyword evidence="2" id="KW-1003">Cell membrane</keyword>
<dbReference type="RefSeq" id="WP_379566574.1">
    <property type="nucleotide sequence ID" value="NZ_JBHSQK010000032.1"/>
</dbReference>
<evidence type="ECO:0000256" key="7">
    <source>
        <dbReference type="SAM" id="MobiDB-lite"/>
    </source>
</evidence>
<protein>
    <submittedName>
        <fullName evidence="11">Threonine/serine exporter ThrE family protein</fullName>
    </submittedName>
</protein>
<comment type="similarity">
    <text evidence="6">Belongs to the ThrE exporter (TC 2.A.79) family.</text>
</comment>
<dbReference type="PANTHER" id="PTHR34390:SF2">
    <property type="entry name" value="SUCCINATE TRANSPORTER SUBUNIT YJJP-RELATED"/>
    <property type="match status" value="1"/>
</dbReference>
<dbReference type="Proteomes" id="UP001596119">
    <property type="component" value="Unassembled WGS sequence"/>
</dbReference>
<evidence type="ECO:0000256" key="1">
    <source>
        <dbReference type="ARBA" id="ARBA00004651"/>
    </source>
</evidence>
<accession>A0ABW1IB60</accession>
<comment type="subcellular location">
    <subcellularLocation>
        <location evidence="1">Cell membrane</location>
        <topology evidence="1">Multi-pass membrane protein</topology>
    </subcellularLocation>
</comment>
<evidence type="ECO:0000313" key="12">
    <source>
        <dbReference type="Proteomes" id="UP001596119"/>
    </source>
</evidence>
<gene>
    <name evidence="11" type="ORF">ACFQH9_14450</name>
</gene>
<feature type="transmembrane region" description="Helical" evidence="8">
    <location>
        <begin position="367"/>
        <end position="387"/>
    </location>
</feature>
<evidence type="ECO:0000256" key="5">
    <source>
        <dbReference type="ARBA" id="ARBA00023136"/>
    </source>
</evidence>
<evidence type="ECO:0000256" key="4">
    <source>
        <dbReference type="ARBA" id="ARBA00022989"/>
    </source>
</evidence>
<keyword evidence="5 8" id="KW-0472">Membrane</keyword>
<dbReference type="Pfam" id="PF12821">
    <property type="entry name" value="ThrE_2"/>
    <property type="match status" value="1"/>
</dbReference>
<reference evidence="12" key="1">
    <citation type="journal article" date="2019" name="Int. J. Syst. Evol. Microbiol.">
        <title>The Global Catalogue of Microorganisms (GCM) 10K type strain sequencing project: providing services to taxonomists for standard genome sequencing and annotation.</title>
        <authorList>
            <consortium name="The Broad Institute Genomics Platform"/>
            <consortium name="The Broad Institute Genome Sequencing Center for Infectious Disease"/>
            <person name="Wu L."/>
            <person name="Ma J."/>
        </authorList>
    </citation>
    <scope>NUCLEOTIDE SEQUENCE [LARGE SCALE GENOMIC DNA]</scope>
    <source>
        <strain evidence="12">CGMCC 4.7397</strain>
    </source>
</reference>
<feature type="region of interest" description="Disordered" evidence="7">
    <location>
        <begin position="454"/>
        <end position="490"/>
    </location>
</feature>
<dbReference type="InterPro" id="IPR024528">
    <property type="entry name" value="ThrE_2"/>
</dbReference>
<evidence type="ECO:0000256" key="3">
    <source>
        <dbReference type="ARBA" id="ARBA00022692"/>
    </source>
</evidence>
<keyword evidence="4 8" id="KW-1133">Transmembrane helix</keyword>
<keyword evidence="12" id="KW-1185">Reference proteome</keyword>
<feature type="transmembrane region" description="Helical" evidence="8">
    <location>
        <begin position="394"/>
        <end position="416"/>
    </location>
</feature>